<evidence type="ECO:0000313" key="5">
    <source>
        <dbReference type="Proteomes" id="UP000663832"/>
    </source>
</evidence>
<name>A0A813R9F4_9BILA</name>
<dbReference type="AlphaFoldDB" id="A0A813R9F4"/>
<gene>
    <name evidence="3" type="ORF">BJG266_LOCUS6694</name>
    <name evidence="2" type="ORF">QVE165_LOCUS3069</name>
    <name evidence="4" type="ORF">QVE165_LOCUS8256</name>
</gene>
<dbReference type="OrthoDB" id="10053486at2759"/>
<accession>A0A813R9F4</accession>
<reference evidence="2" key="1">
    <citation type="submission" date="2021-02" db="EMBL/GenBank/DDBJ databases">
        <authorList>
            <person name="Nowell W R."/>
        </authorList>
    </citation>
    <scope>NUCLEOTIDE SEQUENCE</scope>
</reference>
<evidence type="ECO:0000313" key="2">
    <source>
        <dbReference type="EMBL" id="CAF0779380.1"/>
    </source>
</evidence>
<comment type="caution">
    <text evidence="2">The sequence shown here is derived from an EMBL/GenBank/DDBJ whole genome shotgun (WGS) entry which is preliminary data.</text>
</comment>
<dbReference type="Proteomes" id="UP000663877">
    <property type="component" value="Unassembled WGS sequence"/>
</dbReference>
<feature type="region of interest" description="Disordered" evidence="1">
    <location>
        <begin position="55"/>
        <end position="96"/>
    </location>
</feature>
<evidence type="ECO:0000313" key="3">
    <source>
        <dbReference type="EMBL" id="CAF0829212.1"/>
    </source>
</evidence>
<dbReference type="Proteomes" id="UP000663832">
    <property type="component" value="Unassembled WGS sequence"/>
</dbReference>
<feature type="compositionally biased region" description="Low complexity" evidence="1">
    <location>
        <begin position="63"/>
        <end position="91"/>
    </location>
</feature>
<proteinExistence type="predicted"/>
<evidence type="ECO:0000313" key="4">
    <source>
        <dbReference type="EMBL" id="CAF0877927.1"/>
    </source>
</evidence>
<dbReference type="EMBL" id="CAJNOM010000010">
    <property type="protein sequence ID" value="CAF0779380.1"/>
    <property type="molecule type" value="Genomic_DNA"/>
</dbReference>
<dbReference type="EMBL" id="CAJNOI010000019">
    <property type="protein sequence ID" value="CAF0829212.1"/>
    <property type="molecule type" value="Genomic_DNA"/>
</dbReference>
<evidence type="ECO:0000256" key="1">
    <source>
        <dbReference type="SAM" id="MobiDB-lite"/>
    </source>
</evidence>
<keyword evidence="5" id="KW-1185">Reference proteome</keyword>
<dbReference type="EMBL" id="CAJNOM010000036">
    <property type="protein sequence ID" value="CAF0877927.1"/>
    <property type="molecule type" value="Genomic_DNA"/>
</dbReference>
<sequence>MDGLYLPDGRQLALIDRDWILDELPHLGNPDDNSDANYLLASAAIANSGTGIVPGGGGGGGSTSRSTSGIGTGSSTSHGATVHTGTGASTGVDSTGTSGNTVINHYVTSGAHNHSLLYNPDEFEGDLTLLSEIVDETQNKWSDFGLNQLLTPYARTIRPTFK</sequence>
<organism evidence="2 5">
    <name type="scientific">Adineta steineri</name>
    <dbReference type="NCBI Taxonomy" id="433720"/>
    <lineage>
        <taxon>Eukaryota</taxon>
        <taxon>Metazoa</taxon>
        <taxon>Spiralia</taxon>
        <taxon>Gnathifera</taxon>
        <taxon>Rotifera</taxon>
        <taxon>Eurotatoria</taxon>
        <taxon>Bdelloidea</taxon>
        <taxon>Adinetida</taxon>
        <taxon>Adinetidae</taxon>
        <taxon>Adineta</taxon>
    </lineage>
</organism>
<protein>
    <submittedName>
        <fullName evidence="2">Uncharacterized protein</fullName>
    </submittedName>
</protein>